<dbReference type="Gene3D" id="3.40.309.10">
    <property type="entry name" value="Aldehyde Dehydrogenase, Chain A, domain 2"/>
    <property type="match status" value="1"/>
</dbReference>
<feature type="region of interest" description="Disordered" evidence="22">
    <location>
        <begin position="738"/>
        <end position="770"/>
    </location>
</feature>
<dbReference type="Pfam" id="PF00397">
    <property type="entry name" value="WW"/>
    <property type="match status" value="2"/>
</dbReference>
<dbReference type="PROSITE" id="PS01159">
    <property type="entry name" value="WW_DOMAIN_1"/>
    <property type="match status" value="1"/>
</dbReference>
<feature type="coiled-coil region" evidence="21">
    <location>
        <begin position="961"/>
        <end position="991"/>
    </location>
</feature>
<dbReference type="PANTHER" id="PTHR42862:SF1">
    <property type="entry name" value="DELTA-1-PYRROLINE-5-CARBOXYLATE DEHYDROGENASE 2, ISOFORM A-RELATED"/>
    <property type="match status" value="1"/>
</dbReference>
<dbReference type="STRING" id="67767.A0A0J7L715"/>
<evidence type="ECO:0000256" key="22">
    <source>
        <dbReference type="SAM" id="MobiDB-lite"/>
    </source>
</evidence>
<feature type="compositionally biased region" description="Basic residues" evidence="22">
    <location>
        <begin position="1241"/>
        <end position="1260"/>
    </location>
</feature>
<dbReference type="InterPro" id="IPR001202">
    <property type="entry name" value="WW_dom"/>
</dbReference>
<evidence type="ECO:0000256" key="18">
    <source>
        <dbReference type="ARBA" id="ARBA00048142"/>
    </source>
</evidence>
<dbReference type="SUPFAM" id="SSF102114">
    <property type="entry name" value="Radical SAM enzymes"/>
    <property type="match status" value="1"/>
</dbReference>
<comment type="catalytic activity">
    <reaction evidence="18">
        <text>L-glutamate 5-semialdehyde + NAD(+) + H2O = L-glutamate + NADH + 2 H(+)</text>
        <dbReference type="Rhea" id="RHEA:30235"/>
        <dbReference type="ChEBI" id="CHEBI:15377"/>
        <dbReference type="ChEBI" id="CHEBI:15378"/>
        <dbReference type="ChEBI" id="CHEBI:29985"/>
        <dbReference type="ChEBI" id="CHEBI:57540"/>
        <dbReference type="ChEBI" id="CHEBI:57945"/>
        <dbReference type="ChEBI" id="CHEBI:58066"/>
        <dbReference type="EC" id="1.2.1.88"/>
    </reaction>
</comment>
<keyword evidence="9" id="KW-0479">Metal-binding</keyword>
<dbReference type="PROSITE" id="PS51676">
    <property type="entry name" value="FF"/>
    <property type="match status" value="4"/>
</dbReference>
<feature type="domain" description="WW" evidence="23">
    <location>
        <begin position="639"/>
        <end position="667"/>
    </location>
</feature>
<dbReference type="FunFam" id="1.10.10.440:FF:000037">
    <property type="entry name" value="Pre-mRNA-processing factor 40"/>
    <property type="match status" value="1"/>
</dbReference>
<evidence type="ECO:0000256" key="19">
    <source>
        <dbReference type="ARBA" id="ARBA00053923"/>
    </source>
</evidence>
<dbReference type="SUPFAM" id="SSF51045">
    <property type="entry name" value="WW domain"/>
    <property type="match status" value="2"/>
</dbReference>
<dbReference type="InterPro" id="IPR050485">
    <property type="entry name" value="Proline_metab_enzyme"/>
</dbReference>
<evidence type="ECO:0000259" key="25">
    <source>
        <dbReference type="PROSITE" id="PS51676"/>
    </source>
</evidence>
<evidence type="ECO:0000256" key="3">
    <source>
        <dbReference type="ARBA" id="ARBA00009815"/>
    </source>
</evidence>
<dbReference type="PROSITE" id="PS01278">
    <property type="entry name" value="MTTASE_RADICAL"/>
    <property type="match status" value="1"/>
</dbReference>
<evidence type="ECO:0000256" key="13">
    <source>
        <dbReference type="ARBA" id="ARBA00023014"/>
    </source>
</evidence>
<evidence type="ECO:0000259" key="26">
    <source>
        <dbReference type="PROSITE" id="PS51918"/>
    </source>
</evidence>
<dbReference type="Gene3D" id="3.40.605.10">
    <property type="entry name" value="Aldehyde Dehydrogenase, Chain A, domain 1"/>
    <property type="match status" value="1"/>
</dbReference>
<dbReference type="PROSITE" id="PS51449">
    <property type="entry name" value="MTTASE_N"/>
    <property type="match status" value="1"/>
</dbReference>
<comment type="similarity">
    <text evidence="4">Belongs to the aldehyde dehydrogenase family.</text>
</comment>
<dbReference type="GO" id="GO:0005759">
    <property type="term" value="C:mitochondrial matrix"/>
    <property type="evidence" value="ECO:0007669"/>
    <property type="project" value="TreeGrafter"/>
</dbReference>
<feature type="compositionally biased region" description="Basic and acidic residues" evidence="22">
    <location>
        <begin position="593"/>
        <end position="602"/>
    </location>
</feature>
<dbReference type="CDD" id="cd00201">
    <property type="entry name" value="WW"/>
    <property type="match status" value="2"/>
</dbReference>
<keyword evidence="14" id="KW-0520">NAD</keyword>
<evidence type="ECO:0000256" key="20">
    <source>
        <dbReference type="ARBA" id="ARBA00074452"/>
    </source>
</evidence>
<dbReference type="Proteomes" id="UP000036403">
    <property type="component" value="Unassembled WGS sequence"/>
</dbReference>
<dbReference type="OrthoDB" id="190098at2759"/>
<evidence type="ECO:0000256" key="9">
    <source>
        <dbReference type="ARBA" id="ARBA00022723"/>
    </source>
</evidence>
<dbReference type="InterPro" id="IPR038135">
    <property type="entry name" value="Methylthiotransferase_N_sf"/>
</dbReference>
<evidence type="ECO:0000256" key="6">
    <source>
        <dbReference type="ARBA" id="ARBA00014421"/>
    </source>
</evidence>
<evidence type="ECO:0000313" key="27">
    <source>
        <dbReference type="EMBL" id="KMQ98458.1"/>
    </source>
</evidence>
<evidence type="ECO:0000256" key="16">
    <source>
        <dbReference type="ARBA" id="ARBA00029864"/>
    </source>
</evidence>
<feature type="compositionally biased region" description="Basic residues" evidence="22">
    <location>
        <begin position="1184"/>
        <end position="1204"/>
    </location>
</feature>
<dbReference type="InterPro" id="IPR016160">
    <property type="entry name" value="Ald_DH_CS_CYS"/>
</dbReference>
<dbReference type="SFLD" id="SFLDS00029">
    <property type="entry name" value="Radical_SAM"/>
    <property type="match status" value="2"/>
</dbReference>
<dbReference type="InterPro" id="IPR015590">
    <property type="entry name" value="Aldehyde_DH_dom"/>
</dbReference>
<gene>
    <name evidence="27" type="ORF">RF55_1177</name>
</gene>
<dbReference type="InterPro" id="IPR016161">
    <property type="entry name" value="Ald_DH/histidinol_DH"/>
</dbReference>
<dbReference type="GO" id="GO:0035596">
    <property type="term" value="F:methylthiotransferase activity"/>
    <property type="evidence" value="ECO:0007669"/>
    <property type="project" value="InterPro"/>
</dbReference>
<dbReference type="PROSITE" id="PS50020">
    <property type="entry name" value="WW_DOMAIN_2"/>
    <property type="match status" value="2"/>
</dbReference>
<dbReference type="InterPro" id="IPR023404">
    <property type="entry name" value="rSAM_horseshoe"/>
</dbReference>
<dbReference type="SMART" id="SM00729">
    <property type="entry name" value="Elp3"/>
    <property type="match status" value="1"/>
</dbReference>
<protein>
    <recommendedName>
        <fullName evidence="20">CDK5RAP1-like protein</fullName>
        <ecNumber evidence="5">1.2.1.88</ecNumber>
    </recommendedName>
    <alternativeName>
        <fullName evidence="16">Aldehyde dehydrogenase family 4 member A1</fullName>
    </alternativeName>
    <alternativeName>
        <fullName evidence="6">Delta-1-pyrroline-5-carboxylate dehydrogenase, mitochondrial</fullName>
    </alternativeName>
    <alternativeName>
        <fullName evidence="17">L-glutamate gamma-semialdehyde dehydrogenase</fullName>
    </alternativeName>
</protein>
<dbReference type="NCBIfam" id="TIGR01236">
    <property type="entry name" value="D1pyr5carbox1"/>
    <property type="match status" value="1"/>
</dbReference>
<dbReference type="PaxDb" id="67767-A0A0J7L715"/>
<dbReference type="SFLD" id="SFLDF00273">
    <property type="entry name" value="(dimethylallyl)adenosine_tRNA"/>
    <property type="match status" value="1"/>
</dbReference>
<comment type="cofactor">
    <cofactor evidence="1">
        <name>[4Fe-4S] cluster</name>
        <dbReference type="ChEBI" id="CHEBI:49883"/>
    </cofactor>
</comment>
<dbReference type="GO" id="GO:0010133">
    <property type="term" value="P:L-proline catabolic process to L-glutamate"/>
    <property type="evidence" value="ECO:0007669"/>
    <property type="project" value="UniProtKB-UniPathway"/>
</dbReference>
<feature type="region of interest" description="Disordered" evidence="22">
    <location>
        <begin position="1"/>
        <end position="40"/>
    </location>
</feature>
<keyword evidence="15" id="KW-0642">Proline metabolism</keyword>
<dbReference type="NCBIfam" id="TIGR01574">
    <property type="entry name" value="miaB-methiolase"/>
    <property type="match status" value="1"/>
</dbReference>
<dbReference type="EC" id="1.2.1.88" evidence="5"/>
<evidence type="ECO:0000256" key="8">
    <source>
        <dbReference type="ARBA" id="ARBA00022691"/>
    </source>
</evidence>
<dbReference type="GO" id="GO:0080090">
    <property type="term" value="P:regulation of primary metabolic process"/>
    <property type="evidence" value="ECO:0007669"/>
    <property type="project" value="UniProtKB-ARBA"/>
</dbReference>
<dbReference type="UniPathway" id="UPA00261">
    <property type="reaction ID" value="UER00374"/>
</dbReference>
<dbReference type="FunFam" id="3.80.30.20:FF:000003">
    <property type="entry name" value="CDK5 regulatory subunit-associated protein 1"/>
    <property type="match status" value="1"/>
</dbReference>
<feature type="domain" description="FF" evidence="25">
    <location>
        <begin position="773"/>
        <end position="827"/>
    </location>
</feature>
<evidence type="ECO:0000313" key="28">
    <source>
        <dbReference type="Proteomes" id="UP000036403"/>
    </source>
</evidence>
<dbReference type="FunFam" id="2.20.70.10:FF:000050">
    <property type="entry name" value="pre-mRNA-processing factor 40 homolog B isoform X1"/>
    <property type="match status" value="1"/>
</dbReference>
<dbReference type="FunFam" id="1.10.10.440:FF:000003">
    <property type="entry name" value="Pre-mRNA processing factor 40 homolog A"/>
    <property type="match status" value="1"/>
</dbReference>
<keyword evidence="12" id="KW-0408">Iron</keyword>
<evidence type="ECO:0000256" key="12">
    <source>
        <dbReference type="ARBA" id="ARBA00023004"/>
    </source>
</evidence>
<name>A0A0J7L715_LASNI</name>
<proteinExistence type="inferred from homology"/>
<evidence type="ECO:0000256" key="10">
    <source>
        <dbReference type="ARBA" id="ARBA00022737"/>
    </source>
</evidence>
<dbReference type="Pfam" id="PF00171">
    <property type="entry name" value="Aldedh"/>
    <property type="match status" value="1"/>
</dbReference>
<dbReference type="InterPro" id="IPR006638">
    <property type="entry name" value="Elp3/MiaA/NifB-like_rSAM"/>
</dbReference>
<evidence type="ECO:0000256" key="1">
    <source>
        <dbReference type="ARBA" id="ARBA00001966"/>
    </source>
</evidence>
<evidence type="ECO:0000256" key="5">
    <source>
        <dbReference type="ARBA" id="ARBA00012884"/>
    </source>
</evidence>
<keyword evidence="11" id="KW-0560">Oxidoreductase</keyword>
<dbReference type="InterPro" id="IPR002713">
    <property type="entry name" value="FF_domain"/>
</dbReference>
<dbReference type="FunFam" id="2.20.70.10:FF:000101">
    <property type="entry name" value="Pre-mRNA-processing factor 40"/>
    <property type="match status" value="1"/>
</dbReference>
<dbReference type="SMART" id="SM00456">
    <property type="entry name" value="WW"/>
    <property type="match status" value="2"/>
</dbReference>
<keyword evidence="10" id="KW-0677">Repeat</keyword>
<feature type="domain" description="FF" evidence="25">
    <location>
        <begin position="1115"/>
        <end position="1177"/>
    </location>
</feature>
<comment type="similarity">
    <text evidence="3">Belongs to the methylthiotransferase family. MiaB subfamily.</text>
</comment>
<evidence type="ECO:0000256" key="17">
    <source>
        <dbReference type="ARBA" id="ARBA00032259"/>
    </source>
</evidence>
<organism evidence="27 28">
    <name type="scientific">Lasius niger</name>
    <name type="common">Black garden ant</name>
    <dbReference type="NCBI Taxonomy" id="67767"/>
    <lineage>
        <taxon>Eukaryota</taxon>
        <taxon>Metazoa</taxon>
        <taxon>Ecdysozoa</taxon>
        <taxon>Arthropoda</taxon>
        <taxon>Hexapoda</taxon>
        <taxon>Insecta</taxon>
        <taxon>Pterygota</taxon>
        <taxon>Neoptera</taxon>
        <taxon>Endopterygota</taxon>
        <taxon>Hymenoptera</taxon>
        <taxon>Apocrita</taxon>
        <taxon>Aculeata</taxon>
        <taxon>Formicoidea</taxon>
        <taxon>Formicidae</taxon>
        <taxon>Formicinae</taxon>
        <taxon>Lasius</taxon>
        <taxon>Lasius</taxon>
    </lineage>
</organism>
<keyword evidence="28" id="KW-1185">Reference proteome</keyword>
<dbReference type="SMART" id="SM00441">
    <property type="entry name" value="FF"/>
    <property type="match status" value="4"/>
</dbReference>
<dbReference type="Pfam" id="PF01846">
    <property type="entry name" value="FF"/>
    <property type="match status" value="3"/>
</dbReference>
<dbReference type="InterPro" id="IPR020612">
    <property type="entry name" value="Methylthiotransferase_CS"/>
</dbReference>
<dbReference type="NCBIfam" id="TIGR00089">
    <property type="entry name" value="MiaB/RimO family radical SAM methylthiotransferase"/>
    <property type="match status" value="1"/>
</dbReference>
<dbReference type="FunFam" id="3.40.605.10:FF:000006">
    <property type="entry name" value="1-pyrroline-5-carboxylate dehydrogenase"/>
    <property type="match status" value="1"/>
</dbReference>
<dbReference type="GO" id="GO:0051539">
    <property type="term" value="F:4 iron, 4 sulfur cluster binding"/>
    <property type="evidence" value="ECO:0007669"/>
    <property type="project" value="UniProtKB-KW"/>
</dbReference>
<dbReference type="Gene3D" id="3.40.50.12160">
    <property type="entry name" value="Methylthiotransferase, N-terminal domain"/>
    <property type="match status" value="1"/>
</dbReference>
<dbReference type="FunFam" id="3.40.50.12160:FF:000003">
    <property type="entry name" value="CDK5 regulatory subunit-associated protein 1"/>
    <property type="match status" value="1"/>
</dbReference>
<dbReference type="Gene3D" id="1.10.10.440">
    <property type="entry name" value="FF domain"/>
    <property type="match status" value="5"/>
</dbReference>
<dbReference type="SFLD" id="SFLDG01061">
    <property type="entry name" value="methylthiotransferase"/>
    <property type="match status" value="2"/>
</dbReference>
<feature type="domain" description="FF" evidence="25">
    <location>
        <begin position="900"/>
        <end position="967"/>
    </location>
</feature>
<feature type="coiled-coil region" evidence="21">
    <location>
        <begin position="826"/>
        <end position="860"/>
    </location>
</feature>
<dbReference type="GO" id="GO:0003842">
    <property type="term" value="F:L-glutamate gamma-semialdehyde dehydrogenase activity"/>
    <property type="evidence" value="ECO:0007669"/>
    <property type="project" value="UniProtKB-EC"/>
</dbReference>
<comment type="caution">
    <text evidence="27">The sequence shown here is derived from an EMBL/GenBank/DDBJ whole genome shotgun (WGS) entry which is preliminary data.</text>
</comment>
<feature type="domain" description="MTTase N-terminal" evidence="24">
    <location>
        <begin position="69"/>
        <end position="190"/>
    </location>
</feature>
<feature type="region of interest" description="Disordered" evidence="22">
    <location>
        <begin position="580"/>
        <end position="602"/>
    </location>
</feature>
<dbReference type="InterPro" id="IPR013848">
    <property type="entry name" value="Methylthiotransferase_N"/>
</dbReference>
<evidence type="ECO:0000256" key="2">
    <source>
        <dbReference type="ARBA" id="ARBA00004786"/>
    </source>
</evidence>
<keyword evidence="8" id="KW-0949">S-adenosyl-L-methionine</keyword>
<dbReference type="Pfam" id="PF00919">
    <property type="entry name" value="UPF0004"/>
    <property type="match status" value="1"/>
</dbReference>
<dbReference type="FunFam" id="3.40.309.10:FF:000005">
    <property type="entry name" value="1-pyrroline-5-carboxylate dehydrogenase 1"/>
    <property type="match status" value="1"/>
</dbReference>
<keyword evidence="21" id="KW-0175">Coiled coil</keyword>
<evidence type="ECO:0000256" key="11">
    <source>
        <dbReference type="ARBA" id="ARBA00023002"/>
    </source>
</evidence>
<evidence type="ECO:0000256" key="4">
    <source>
        <dbReference type="ARBA" id="ARBA00009986"/>
    </source>
</evidence>
<evidence type="ECO:0000256" key="7">
    <source>
        <dbReference type="ARBA" id="ARBA00022485"/>
    </source>
</evidence>
<dbReference type="SFLD" id="SFLDF00413">
    <property type="entry name" value="CDK5RAP1"/>
    <property type="match status" value="1"/>
</dbReference>
<dbReference type="CDD" id="cd07123">
    <property type="entry name" value="ALDH_F4-17_P5CDH"/>
    <property type="match status" value="1"/>
</dbReference>
<feature type="domain" description="FF" evidence="25">
    <location>
        <begin position="986"/>
        <end position="1047"/>
    </location>
</feature>
<dbReference type="SFLD" id="SFLDG01082">
    <property type="entry name" value="B12-binding_domain_containing"/>
    <property type="match status" value="1"/>
</dbReference>
<dbReference type="InterPro" id="IPR005931">
    <property type="entry name" value="P5CDH/ALDH4A1"/>
</dbReference>
<dbReference type="InterPro" id="IPR036020">
    <property type="entry name" value="WW_dom_sf"/>
</dbReference>
<dbReference type="PROSITE" id="PS00070">
    <property type="entry name" value="ALDEHYDE_DEHYDR_CYS"/>
    <property type="match status" value="1"/>
</dbReference>
<dbReference type="InterPro" id="IPR006463">
    <property type="entry name" value="MiaB_methiolase"/>
</dbReference>
<feature type="domain" description="Radical SAM core" evidence="26">
    <location>
        <begin position="213"/>
        <end position="469"/>
    </location>
</feature>
<dbReference type="SUPFAM" id="SSF81698">
    <property type="entry name" value="FF domain"/>
    <property type="match status" value="5"/>
</dbReference>
<keyword evidence="7" id="KW-0004">4Fe-4S</keyword>
<dbReference type="Pfam" id="PF25432">
    <property type="entry name" value="FF_PRPF40A"/>
    <property type="match status" value="1"/>
</dbReference>
<dbReference type="InterPro" id="IPR005839">
    <property type="entry name" value="Methylthiotransferase"/>
</dbReference>
<evidence type="ECO:0000256" key="14">
    <source>
        <dbReference type="ARBA" id="ARBA00023027"/>
    </source>
</evidence>
<sequence>MRHAIHGTSVSSHASAIDTNANNEASVKRGPMKSVRDGPSLRDFLGSSIIDIPREEPVPYVQDIRGENQKVYFEIYGCQMNINDADIIWSILKSHGYKHTQSIDDADIILLVTCSIRDNAEQKVWNKLEELNGIRNKRRRNSTSFMKIGLLGCMAERLKTKILDRGKLVDVIAGPDSYKDLPRLLAVTDNETAINVVLSFDETYADVAPVRLNQDSVGAYVSIMRGCDNMCTYCIVPFTRGRERSRPVASILDEVRQLSDQGVREITLLGQNVNSYRDLSQSEFVVPADTQTHLAKGFKTVYKNKKGGLRFSDLLDKVSLINPEIRIRFTSPHPKDFPDEVLHLIAERPNICKQIHLPAQSGNSAVLDRMRRGYTREAYLDLVYHIRNILPNIYFSSDFIAGFCGETEEEFQDTLSLIDEVKYNNAYLFAYSMREKTTAHRRYQDDVESHVKMERLNRMITLYRKEVEKLNKAQIGQHQLVLVEGASNDSIPPPAAVTGFPPPTPNIASSFVQPIMPTAPFIPPPSLPPGPPGIMPPQFSIPPPGFTFPITAAPSPEAGVIAASPQITAPGLPPPSPIANDTATTSTMSVSTSEKKTDWSEHKAPDGRTYYYNTITKQSLWEKPDELKTPSELLLSQCPWKEYKSENGKIYYHNVTTKESRWTIPPELEELKTRIMAEEAAAVAAAAVANATNSNMVPVAMQHLSPNITTISQTSTPEPGGKSAIEQAMAATLAAINIPTPPTKPDEDSNSAMGSANDSRTSTPEPKMQFKDKKEAIEAFKELLKERDVPSNATWEQAVKLIQNDPRYPQMKKLNERKQVFNSYKTQKLKEEREQERLRLKKAKEDLEQFLLENDRMMSTTKYYKCEELFGNLEIWRAVGDSDRRDIYEDVIFNLAKREKEEAKQLKKRNTKRLAQVLDTMTEVTYRTTWQEAQALLLQHPAFAEDADLLEMDKEDALIVFENHIRQLEKDEEEEKECEKKRRKRQERKNRDGFIYLLDELHEQGKLTSMSLWVELYPMLSADLRFSAMLGQSGSTPLDLFKFYVEDLKSRFHDEKKIIREILKDKNFEVQVNTTFEEFATVVCEDRKSATLDAGNVKLTYNLLLEKAEAREKERVKEETRKFKKLETGFKNLLKTLNVDYQMTWEDVRAKIEEEQDFKAITLESERIRIFKEYQHELEESCSHHHIRSKKKKAKKLKRKSRSRSHSESEGSDKGLKRKRHKSRSPSIPSKSDSSESETRKSKRKKNKRKRGRSHSRSHSRLASSEEASPERKRKEEKHRRPSVHSEGSVTENNEHHELSEDEVSARCLGSIVPVPSPPEFPLENEPILSYKKGSSERAELEKVLSKMATECEEVPLIIGNEEIKTNLCKNQVMPHNHKEKIAKYYWATPELVKKAIDVAVKAQREWERRPIEKRLEMWLRIADLMATKYRQYLNAATMLGQSKTVIQAEIDSAAELIDFFRMHAYFVKESLKYQPISPDRQTLNSMRYRGMDGFVAAVSPFNFTAIGGNLSYTPALMGNAVLWKPSDTALLSNWWIFKICREAGVPPGVVNFVPCDGPVFGDTITSSPYLSGLNFTGSVPTFNRLWAQVGQNLAKYRNYPKLVGECGGKNYHFVHSSADVESVVNATIKSAFEYNGQKCSACSRMYVPESLWGKIKDGLLGLRQKLTIGDVQDFTMFTGAVIDAAAFKRISGYIDYAKKSPKMEILGGGGYDNSCGYFIEPTIVQSKDPKEKLMTEEIFGPVLTIYVYKDSNLDETVKLVDTSTPYALTGAIFAEDEKWARKALEDLKYTAGNFYVNDKSTGSVVGQQPFGGSRMSGTNDKAGGPHYALRWASPQSIKETFAPIREYDYPYMRS</sequence>
<dbReference type="FunFam" id="1.10.10.440:FF:000002">
    <property type="entry name" value="pre-mRNA-processing factor 40 homolog A isoform X1"/>
    <property type="match status" value="1"/>
</dbReference>
<feature type="compositionally biased region" description="Polar residues" evidence="22">
    <location>
        <begin position="8"/>
        <end position="25"/>
    </location>
</feature>
<dbReference type="GO" id="GO:0046872">
    <property type="term" value="F:metal ion binding"/>
    <property type="evidence" value="ECO:0007669"/>
    <property type="project" value="UniProtKB-KW"/>
</dbReference>
<dbReference type="SUPFAM" id="SSF53720">
    <property type="entry name" value="ALDH-like"/>
    <property type="match status" value="1"/>
</dbReference>
<accession>A0A0J7L715</accession>
<feature type="compositionally biased region" description="Polar residues" evidence="22">
    <location>
        <begin position="750"/>
        <end position="764"/>
    </location>
</feature>
<feature type="compositionally biased region" description="Low complexity" evidence="22">
    <location>
        <begin position="582"/>
        <end position="592"/>
    </location>
</feature>
<dbReference type="InterPro" id="IPR007197">
    <property type="entry name" value="rSAM"/>
</dbReference>
<dbReference type="InterPro" id="IPR058240">
    <property type="entry name" value="rSAM_sf"/>
</dbReference>
<dbReference type="GO" id="GO:0006400">
    <property type="term" value="P:tRNA modification"/>
    <property type="evidence" value="ECO:0007669"/>
    <property type="project" value="InterPro"/>
</dbReference>
<dbReference type="GO" id="GO:0060255">
    <property type="term" value="P:regulation of macromolecule metabolic process"/>
    <property type="evidence" value="ECO:0007669"/>
    <property type="project" value="UniProtKB-ARBA"/>
</dbReference>
<evidence type="ECO:0000259" key="24">
    <source>
        <dbReference type="PROSITE" id="PS51449"/>
    </source>
</evidence>
<dbReference type="InterPro" id="IPR036517">
    <property type="entry name" value="FF_domain_sf"/>
</dbReference>
<dbReference type="Gene3D" id="3.80.30.20">
    <property type="entry name" value="tm_1862 like domain"/>
    <property type="match status" value="1"/>
</dbReference>
<dbReference type="EMBL" id="LBMM01000397">
    <property type="protein sequence ID" value="KMQ98458.1"/>
    <property type="molecule type" value="Genomic_DNA"/>
</dbReference>
<evidence type="ECO:0000256" key="15">
    <source>
        <dbReference type="ARBA" id="ARBA00023062"/>
    </source>
</evidence>
<feature type="compositionally biased region" description="Basic and acidic residues" evidence="22">
    <location>
        <begin position="1205"/>
        <end position="1215"/>
    </location>
</feature>
<dbReference type="PANTHER" id="PTHR42862">
    <property type="entry name" value="DELTA-1-PYRROLINE-5-CARBOXYLATE DEHYDROGENASE 1, ISOFORM A-RELATED"/>
    <property type="match status" value="1"/>
</dbReference>
<dbReference type="Gene3D" id="2.20.70.10">
    <property type="match status" value="2"/>
</dbReference>
<dbReference type="InterPro" id="IPR016162">
    <property type="entry name" value="Ald_DH_N"/>
</dbReference>
<reference evidence="27 28" key="1">
    <citation type="submission" date="2015-04" db="EMBL/GenBank/DDBJ databases">
        <title>Lasius niger genome sequencing.</title>
        <authorList>
            <person name="Konorov E.A."/>
            <person name="Nikitin M.A."/>
            <person name="Kirill M.V."/>
            <person name="Chang P."/>
        </authorList>
    </citation>
    <scope>NUCLEOTIDE SEQUENCE [LARGE SCALE GENOMIC DNA]</scope>
    <source>
        <tissue evidence="27">Whole</tissue>
    </source>
</reference>
<comment type="function">
    <text evidence="19">Potential regulator of CDK5 activity.</text>
</comment>
<keyword evidence="13" id="KW-0411">Iron-sulfur</keyword>
<dbReference type="PROSITE" id="PS51918">
    <property type="entry name" value="RADICAL_SAM"/>
    <property type="match status" value="1"/>
</dbReference>
<dbReference type="Pfam" id="PF04055">
    <property type="entry name" value="Radical_SAM"/>
    <property type="match status" value="1"/>
</dbReference>
<feature type="domain" description="WW" evidence="23">
    <location>
        <begin position="593"/>
        <end position="626"/>
    </location>
</feature>
<feature type="region of interest" description="Disordered" evidence="22">
    <location>
        <begin position="1179"/>
        <end position="1303"/>
    </location>
</feature>
<dbReference type="InterPro" id="IPR016163">
    <property type="entry name" value="Ald_DH_C"/>
</dbReference>
<comment type="pathway">
    <text evidence="2">Amino-acid degradation; L-proline degradation into L-glutamate; L-glutamate from L-proline: step 2/2.</text>
</comment>
<evidence type="ECO:0000256" key="21">
    <source>
        <dbReference type="SAM" id="Coils"/>
    </source>
</evidence>
<evidence type="ECO:0000259" key="23">
    <source>
        <dbReference type="PROSITE" id="PS50020"/>
    </source>
</evidence>